<dbReference type="EMBL" id="CATOUU010000043">
    <property type="protein sequence ID" value="CAI9914211.1"/>
    <property type="molecule type" value="Genomic_DNA"/>
</dbReference>
<name>A0AA86N7M8_9EUKA</name>
<evidence type="ECO:0000313" key="6">
    <source>
        <dbReference type="EMBL" id="CAL6103516.1"/>
    </source>
</evidence>
<dbReference type="PROSITE" id="PS51904">
    <property type="entry name" value="GLYCOSYL_HYDROL_F25_2"/>
    <property type="match status" value="1"/>
</dbReference>
<evidence type="ECO:0000256" key="1">
    <source>
        <dbReference type="ARBA" id="ARBA00010646"/>
    </source>
</evidence>
<dbReference type="EMBL" id="CATOUU010000775">
    <property type="protein sequence ID" value="CAI9947291.1"/>
    <property type="molecule type" value="Genomic_DNA"/>
</dbReference>
<evidence type="ECO:0000256" key="2">
    <source>
        <dbReference type="ARBA" id="ARBA00022729"/>
    </source>
</evidence>
<reference evidence="3" key="1">
    <citation type="submission" date="2023-06" db="EMBL/GenBank/DDBJ databases">
        <authorList>
            <person name="Kurt Z."/>
        </authorList>
    </citation>
    <scope>NUCLEOTIDE SEQUENCE</scope>
</reference>
<dbReference type="Pfam" id="PF01183">
    <property type="entry name" value="Glyco_hydro_25"/>
    <property type="match status" value="1"/>
</dbReference>
<dbReference type="PANTHER" id="PTHR23208:SF36">
    <property type="entry name" value="LYSOZYME-RELATED"/>
    <property type="match status" value="1"/>
</dbReference>
<dbReference type="InterPro" id="IPR002053">
    <property type="entry name" value="Glyco_hydro_25"/>
</dbReference>
<evidence type="ECO:0000313" key="4">
    <source>
        <dbReference type="EMBL" id="CAI9947291.1"/>
    </source>
</evidence>
<keyword evidence="2" id="KW-0732">Signal</keyword>
<evidence type="ECO:0000313" key="7">
    <source>
        <dbReference type="Proteomes" id="UP001642409"/>
    </source>
</evidence>
<proteinExistence type="inferred from homology"/>
<dbReference type="Gene3D" id="3.20.20.80">
    <property type="entry name" value="Glycosidases"/>
    <property type="match status" value="1"/>
</dbReference>
<dbReference type="AlphaFoldDB" id="A0AA86N7M8"/>
<protein>
    <submittedName>
        <fullName evidence="3">Glycosyl hydrolase family 25 protein</fullName>
    </submittedName>
    <submittedName>
        <fullName evidence="5">Glycosyl_hydrolase family 25 protein</fullName>
    </submittedName>
</protein>
<organism evidence="3">
    <name type="scientific">Hexamita inflata</name>
    <dbReference type="NCBI Taxonomy" id="28002"/>
    <lineage>
        <taxon>Eukaryota</taxon>
        <taxon>Metamonada</taxon>
        <taxon>Diplomonadida</taxon>
        <taxon>Hexamitidae</taxon>
        <taxon>Hexamitinae</taxon>
        <taxon>Hexamita</taxon>
    </lineage>
</organism>
<dbReference type="GO" id="GO:0009253">
    <property type="term" value="P:peptidoglycan catabolic process"/>
    <property type="evidence" value="ECO:0007669"/>
    <property type="project" value="InterPro"/>
</dbReference>
<dbReference type="GO" id="GO:0016998">
    <property type="term" value="P:cell wall macromolecule catabolic process"/>
    <property type="evidence" value="ECO:0007669"/>
    <property type="project" value="InterPro"/>
</dbReference>
<dbReference type="EMBL" id="CAXDID020000567">
    <property type="protein sequence ID" value="CAL6103516.1"/>
    <property type="molecule type" value="Genomic_DNA"/>
</dbReference>
<dbReference type="EMBL" id="CAXDID020000239">
    <property type="protein sequence ID" value="CAL6062290.1"/>
    <property type="molecule type" value="Genomic_DNA"/>
</dbReference>
<keyword evidence="3" id="KW-0378">Hydrolase</keyword>
<dbReference type="PANTHER" id="PTHR23208">
    <property type="entry name" value="LYSOZYME PROTEIN"/>
    <property type="match status" value="1"/>
</dbReference>
<keyword evidence="7" id="KW-1185">Reference proteome</keyword>
<dbReference type="GO" id="GO:0007165">
    <property type="term" value="P:signal transduction"/>
    <property type="evidence" value="ECO:0007669"/>
    <property type="project" value="TreeGrafter"/>
</dbReference>
<evidence type="ECO:0000313" key="5">
    <source>
        <dbReference type="EMBL" id="CAL6062290.1"/>
    </source>
</evidence>
<dbReference type="Proteomes" id="UP001642409">
    <property type="component" value="Unassembled WGS sequence"/>
</dbReference>
<dbReference type="GO" id="GO:0003796">
    <property type="term" value="F:lysozyme activity"/>
    <property type="evidence" value="ECO:0007669"/>
    <property type="project" value="InterPro"/>
</dbReference>
<accession>A0AA86N7M8</accession>
<dbReference type="InterPro" id="IPR051595">
    <property type="entry name" value="GH25_Enzymes"/>
</dbReference>
<dbReference type="InterPro" id="IPR017853">
    <property type="entry name" value="GH"/>
</dbReference>
<comment type="similarity">
    <text evidence="1">Belongs to the glycosyl hydrolase 25 family.</text>
</comment>
<evidence type="ECO:0000313" key="3">
    <source>
        <dbReference type="EMBL" id="CAI9914211.1"/>
    </source>
</evidence>
<reference evidence="5 7" key="2">
    <citation type="submission" date="2024-07" db="EMBL/GenBank/DDBJ databases">
        <authorList>
            <person name="Akdeniz Z."/>
        </authorList>
    </citation>
    <scope>NUCLEOTIDE SEQUENCE [LARGE SCALE GENOMIC DNA]</scope>
</reference>
<comment type="caution">
    <text evidence="3">The sequence shown here is derived from an EMBL/GenBank/DDBJ whole genome shotgun (WGS) entry which is preliminary data.</text>
</comment>
<gene>
    <name evidence="3" type="ORF">HINF_LOCUS1856</name>
    <name evidence="4" type="ORF">HINF_LOCUS34936</name>
    <name evidence="5" type="ORF">HINF_LOCUS50114</name>
    <name evidence="6" type="ORF">HINF_LOCUS72182</name>
</gene>
<dbReference type="SUPFAM" id="SSF51445">
    <property type="entry name" value="(Trans)glycosidases"/>
    <property type="match status" value="1"/>
</dbReference>
<sequence length="206" mass="23534">MIITFIASIQTLGADISERLSNIHAKCLFENGYHQIVVQAQYGSSINQEAIKNYEVATAAGIKRVDYYITPSTANDPVEQIRKTMDVLQSHNVIQTNSIVWLNAEDIDSYFGTQRENQVFILRLLEEISQHLGSERVGVYTSNQSWMALVDPNWRDTIIYKLKYAHFDGVTDFDDFVSFGGWKKPSMKTFTGDVNECGMRINKEYQ</sequence>